<keyword evidence="1" id="KW-0946">Virion</keyword>
<dbReference type="AlphaFoldDB" id="A0A173T4P2"/>
<evidence type="ECO:0000313" key="2">
    <source>
        <dbReference type="Proteomes" id="UP000487649"/>
    </source>
</evidence>
<dbReference type="OrthoDB" id="2374983at2"/>
<keyword evidence="1" id="KW-0167">Capsid protein</keyword>
<gene>
    <name evidence="1" type="primary">cotE</name>
    <name evidence="1" type="ORF">GMA92_02605</name>
</gene>
<name>A0A173T4P2_9FIRM</name>
<dbReference type="Proteomes" id="UP000487649">
    <property type="component" value="Unassembled WGS sequence"/>
</dbReference>
<accession>A0A173T4P2</accession>
<protein>
    <submittedName>
        <fullName evidence="1">Outer spore coat protein CotE</fullName>
    </submittedName>
</protein>
<comment type="caution">
    <text evidence="1">The sequence shown here is derived from an EMBL/GenBank/DDBJ whole genome shotgun (WGS) entry which is preliminary data.</text>
</comment>
<dbReference type="Pfam" id="PF10628">
    <property type="entry name" value="CotE"/>
    <property type="match status" value="1"/>
</dbReference>
<dbReference type="EMBL" id="WMQE01000004">
    <property type="protein sequence ID" value="MTK20331.1"/>
    <property type="molecule type" value="Genomic_DNA"/>
</dbReference>
<reference evidence="1 2" key="1">
    <citation type="journal article" date="2019" name="Nat. Med.">
        <title>A library of human gut bacterial isolates paired with longitudinal multiomics data enables mechanistic microbiome research.</title>
        <authorList>
            <person name="Poyet M."/>
            <person name="Groussin M."/>
            <person name="Gibbons S.M."/>
            <person name="Avila-Pacheco J."/>
            <person name="Jiang X."/>
            <person name="Kearney S.M."/>
            <person name="Perrotta A.R."/>
            <person name="Berdy B."/>
            <person name="Zhao S."/>
            <person name="Lieberman T.D."/>
            <person name="Swanson P.K."/>
            <person name="Smith M."/>
            <person name="Roesemann S."/>
            <person name="Alexander J.E."/>
            <person name="Rich S.A."/>
            <person name="Livny J."/>
            <person name="Vlamakis H."/>
            <person name="Clish C."/>
            <person name="Bullock K."/>
            <person name="Deik A."/>
            <person name="Scott J."/>
            <person name="Pierce K.A."/>
            <person name="Xavier R.J."/>
            <person name="Alm E.J."/>
        </authorList>
    </citation>
    <scope>NUCLEOTIDE SEQUENCE [LARGE SCALE GENOMIC DNA]</scope>
    <source>
        <strain evidence="1 2">BIOML-A198</strain>
    </source>
</reference>
<evidence type="ECO:0000313" key="1">
    <source>
        <dbReference type="EMBL" id="MTK20331.1"/>
    </source>
</evidence>
<dbReference type="InterPro" id="IPR018901">
    <property type="entry name" value="Spore_coat_CotE"/>
</dbReference>
<organism evidence="1 2">
    <name type="scientific">Turicibacter sanguinis</name>
    <dbReference type="NCBI Taxonomy" id="154288"/>
    <lineage>
        <taxon>Bacteria</taxon>
        <taxon>Bacillati</taxon>
        <taxon>Bacillota</taxon>
        <taxon>Erysipelotrichia</taxon>
        <taxon>Erysipelotrichales</taxon>
        <taxon>Turicibacteraceae</taxon>
        <taxon>Turicibacter</taxon>
    </lineage>
</organism>
<proteinExistence type="predicted"/>
<dbReference type="GeneID" id="60059132"/>
<dbReference type="RefSeq" id="WP_006785431.1">
    <property type="nucleotide sequence ID" value="NZ_CABJBH010000001.1"/>
</dbReference>
<sequence length="181" mass="20285">MNDIREIVTKAVIGKGKKRFRVTESIDDVAAPADSILGCWIINHKFGARKSDNAVDVKGFYDINVWYSYDGNTKTEVARKCVDYADHVNVHRTIRDCLYEGDEVIARTIQQPTCVDARIEDGEIIVEVEFELVVEVIGETKMRVSILGPVGVDDADLEDDEDSEIDQVNTNFLGNSPFRGE</sequence>